<evidence type="ECO:0000256" key="2">
    <source>
        <dbReference type="ARBA" id="ARBA00023125"/>
    </source>
</evidence>
<dbReference type="EMBL" id="FNNA01000007">
    <property type="protein sequence ID" value="SDX46714.1"/>
    <property type="molecule type" value="Genomic_DNA"/>
</dbReference>
<dbReference type="InterPro" id="IPR011075">
    <property type="entry name" value="TetR_C"/>
</dbReference>
<dbReference type="EMBL" id="JRKQ01000022">
    <property type="protein sequence ID" value="KGJ22691.1"/>
    <property type="molecule type" value="Genomic_DNA"/>
</dbReference>
<evidence type="ECO:0000313" key="7">
    <source>
        <dbReference type="EMBL" id="SDX46714.1"/>
    </source>
</evidence>
<dbReference type="GO" id="GO:0003677">
    <property type="term" value="F:DNA binding"/>
    <property type="evidence" value="ECO:0007669"/>
    <property type="project" value="UniProtKB-UniRule"/>
</dbReference>
<dbReference type="Proteomes" id="UP000182944">
    <property type="component" value="Unassembled WGS sequence"/>
</dbReference>
<keyword evidence="9" id="KW-1185">Reference proteome</keyword>
<protein>
    <submittedName>
        <fullName evidence="6">TetR family transcriptional regulator</fullName>
    </submittedName>
    <submittedName>
        <fullName evidence="7">Transcriptional regulator, TetR family</fullName>
    </submittedName>
</protein>
<keyword evidence="1" id="KW-0805">Transcription regulation</keyword>
<accession>A0A099G2M4</accession>
<sequence>MDQPHDTRTQILSTGRRLTAQQGYTGVGLSELLKQAGVPKGSFYHYFPSKEAYGCALLEDFVTEYGTRLDGSLTHPAWDARARLLAYFADWQRKQVSPDPAERCLIVKLSAEIADLSPDMSRILRDGVESITGRLAATLREGLADGSIAAIDDPEATAEAIYHLWLGASLVASLAHDDAALVAAMRTTKRLVPPGPSA</sequence>
<dbReference type="PRINTS" id="PR00455">
    <property type="entry name" value="HTHTETR"/>
</dbReference>
<proteinExistence type="predicted"/>
<keyword evidence="3" id="KW-0804">Transcription</keyword>
<dbReference type="SUPFAM" id="SSF46689">
    <property type="entry name" value="Homeodomain-like"/>
    <property type="match status" value="1"/>
</dbReference>
<dbReference type="SUPFAM" id="SSF48498">
    <property type="entry name" value="Tetracyclin repressor-like, C-terminal domain"/>
    <property type="match status" value="1"/>
</dbReference>
<dbReference type="Proteomes" id="UP000029858">
    <property type="component" value="Unassembled WGS sequence"/>
</dbReference>
<dbReference type="RefSeq" id="WP_036699913.1">
    <property type="nucleotide sequence ID" value="NZ_FNNA01000007.1"/>
</dbReference>
<accession>A0A099GIZ6</accession>
<accession>A0A099GHR5</accession>
<dbReference type="PANTHER" id="PTHR47506">
    <property type="entry name" value="TRANSCRIPTIONAL REGULATORY PROTEIN"/>
    <property type="match status" value="1"/>
</dbReference>
<reference evidence="6 8" key="2">
    <citation type="submission" date="2014-10" db="EMBL/GenBank/DDBJ databases">
        <title>Paracoccus sanguinis sp. nov., isolated from clinical specimens of New York State patients.</title>
        <authorList>
            <person name="Mingle L.A."/>
            <person name="Cole J.A."/>
            <person name="Lapierre P."/>
            <person name="Musser K.A."/>
        </authorList>
    </citation>
    <scope>NUCLEOTIDE SEQUENCE [LARGE SCALE GENOMIC DNA]</scope>
    <source>
        <strain evidence="6 8">5503</strain>
    </source>
</reference>
<dbReference type="InterPro" id="IPR036271">
    <property type="entry name" value="Tet_transcr_reg_TetR-rel_C_sf"/>
</dbReference>
<dbReference type="PROSITE" id="PS50977">
    <property type="entry name" value="HTH_TETR_2"/>
    <property type="match status" value="1"/>
</dbReference>
<dbReference type="OrthoDB" id="9811084at2"/>
<evidence type="ECO:0000256" key="4">
    <source>
        <dbReference type="PROSITE-ProRule" id="PRU00335"/>
    </source>
</evidence>
<keyword evidence="2 4" id="KW-0238">DNA-binding</keyword>
<evidence type="ECO:0000256" key="1">
    <source>
        <dbReference type="ARBA" id="ARBA00023015"/>
    </source>
</evidence>
<dbReference type="Pfam" id="PF16925">
    <property type="entry name" value="TetR_C_13"/>
    <property type="match status" value="1"/>
</dbReference>
<dbReference type="PANTHER" id="PTHR47506:SF6">
    <property type="entry name" value="HTH-TYPE TRANSCRIPTIONAL REPRESSOR NEMR"/>
    <property type="match status" value="1"/>
</dbReference>
<evidence type="ECO:0000259" key="5">
    <source>
        <dbReference type="PROSITE" id="PS50977"/>
    </source>
</evidence>
<evidence type="ECO:0000256" key="3">
    <source>
        <dbReference type="ARBA" id="ARBA00023163"/>
    </source>
</evidence>
<feature type="domain" description="HTH tetR-type" evidence="5">
    <location>
        <begin position="5"/>
        <end position="65"/>
    </location>
</feature>
<dbReference type="InterPro" id="IPR001647">
    <property type="entry name" value="HTH_TetR"/>
</dbReference>
<feature type="DNA-binding region" description="H-T-H motif" evidence="4">
    <location>
        <begin position="28"/>
        <end position="47"/>
    </location>
</feature>
<reference evidence="9" key="3">
    <citation type="submission" date="2016-10" db="EMBL/GenBank/DDBJ databases">
        <authorList>
            <person name="Varghese N."/>
            <person name="Submissions S."/>
        </authorList>
    </citation>
    <scope>NUCLEOTIDE SEQUENCE [LARGE SCALE GENOMIC DNA]</scope>
    <source>
        <strain evidence="9">DSM 29303</strain>
    </source>
</reference>
<evidence type="ECO:0000313" key="9">
    <source>
        <dbReference type="Proteomes" id="UP000182944"/>
    </source>
</evidence>
<reference evidence="6 8" key="1">
    <citation type="submission" date="2014-09" db="EMBL/GenBank/DDBJ databases">
        <authorList>
            <person name="McGinnis J.M."/>
            <person name="Wolfgang W.J."/>
        </authorList>
    </citation>
    <scope>NUCLEOTIDE SEQUENCE [LARGE SCALE GENOMIC DNA]</scope>
    <source>
        <strain evidence="6 8">5503</strain>
    </source>
</reference>
<organism evidence="6 8">
    <name type="scientific">Paracoccus sanguinis</name>
    <dbReference type="NCBI Taxonomy" id="1545044"/>
    <lineage>
        <taxon>Bacteria</taxon>
        <taxon>Pseudomonadati</taxon>
        <taxon>Pseudomonadota</taxon>
        <taxon>Alphaproteobacteria</taxon>
        <taxon>Rhodobacterales</taxon>
        <taxon>Paracoccaceae</taxon>
        <taxon>Paracoccus</taxon>
    </lineage>
</organism>
<dbReference type="InterPro" id="IPR009057">
    <property type="entry name" value="Homeodomain-like_sf"/>
</dbReference>
<reference evidence="7" key="4">
    <citation type="submission" date="2016-10" db="EMBL/GenBank/DDBJ databases">
        <authorList>
            <person name="de Groot N.N."/>
        </authorList>
    </citation>
    <scope>NUCLEOTIDE SEQUENCE [LARGE SCALE GENOMIC DNA]</scope>
    <source>
        <strain evidence="7">DSM 29303</strain>
    </source>
</reference>
<dbReference type="STRING" id="1545044.SAMN05444276_10721"/>
<evidence type="ECO:0000313" key="6">
    <source>
        <dbReference type="EMBL" id="KGJ22691.1"/>
    </source>
</evidence>
<evidence type="ECO:0000313" key="8">
    <source>
        <dbReference type="Proteomes" id="UP000029858"/>
    </source>
</evidence>
<name>A0A099G2M4_9RHOB</name>
<gene>
    <name evidence="6" type="ORF">IX56_06390</name>
    <name evidence="7" type="ORF">SAMN05444276_10721</name>
</gene>
<dbReference type="Pfam" id="PF00440">
    <property type="entry name" value="TetR_N"/>
    <property type="match status" value="1"/>
</dbReference>
<dbReference type="AlphaFoldDB" id="A0A099G2M4"/>
<dbReference type="Gene3D" id="1.10.357.10">
    <property type="entry name" value="Tetracycline Repressor, domain 2"/>
    <property type="match status" value="1"/>
</dbReference>